<dbReference type="InterPro" id="IPR006137">
    <property type="entry name" value="NADH_UbQ_OxRdtase-like_20kDa"/>
</dbReference>
<accession>A0A0F9P7N1</accession>
<dbReference type="PANTHER" id="PTHR42845:SF2">
    <property type="entry name" value="F420-NON-REDUCING HYDROGENASE VHU SUBUNIT G"/>
    <property type="match status" value="1"/>
</dbReference>
<organism evidence="3">
    <name type="scientific">marine sediment metagenome</name>
    <dbReference type="NCBI Taxonomy" id="412755"/>
    <lineage>
        <taxon>unclassified sequences</taxon>
        <taxon>metagenomes</taxon>
        <taxon>ecological metagenomes</taxon>
    </lineage>
</organism>
<dbReference type="GO" id="GO:0051536">
    <property type="term" value="F:iron-sulfur cluster binding"/>
    <property type="evidence" value="ECO:0007669"/>
    <property type="project" value="InterPro"/>
</dbReference>
<dbReference type="SUPFAM" id="SSF56770">
    <property type="entry name" value="HydA/Nqo6-like"/>
    <property type="match status" value="2"/>
</dbReference>
<proteinExistence type="predicted"/>
<name>A0A0F9P7N1_9ZZZZ</name>
<dbReference type="AlphaFoldDB" id="A0A0F9P7N1"/>
<comment type="caution">
    <text evidence="3">The sequence shown here is derived from an EMBL/GenBank/DDBJ whole genome shotgun (WGS) entry which is preliminary data.</text>
</comment>
<dbReference type="Pfam" id="PF01058">
    <property type="entry name" value="Oxidored_q6"/>
    <property type="match status" value="1"/>
</dbReference>
<sequence>MPIKVAFMQLTSCWGCHQSLLNAHLNLIPILPELDIVYWPGVIDLKRKSLQKRSKNEILVGFLEGVARTKQDTENIKLMREKCDIIVAIGACSCYGSVAGLANLYDKEELIKRKFFETESITTEAPKKPEINLPDFEEFIVNVKEIIDVDVFIPGCPPTKDNIVATISYLLTLVGEGPASLNKDGCVCNTCNLKSEGCFLNEKKLCYGPITAAGCELMCPNDGDICYGCFKSTTNLGEKAKQLKSIVDEITTLMPEQAASLQHFLDLYLGVSNITNFYFRGDLIQRLAYEPESFKLKEIQTEKGKRFALDVTPTGNEILDDIIGTSLYLLKDDPNFKYSSKSVCSHCDREIADKVPSQLKRDYEGLPTMDTCFLEQGYICLGPVTQAGCGTLCPNKGNAPCLGCFGAVAGIKDPGVKFISTLGSLCKDKDPEEVMSMIKDPAGLFNRFTLAASTLGHKYHETMEDD</sequence>
<evidence type="ECO:0000256" key="1">
    <source>
        <dbReference type="ARBA" id="ARBA00023002"/>
    </source>
</evidence>
<reference evidence="3" key="1">
    <citation type="journal article" date="2015" name="Nature">
        <title>Complex archaea that bridge the gap between prokaryotes and eukaryotes.</title>
        <authorList>
            <person name="Spang A."/>
            <person name="Saw J.H."/>
            <person name="Jorgensen S.L."/>
            <person name="Zaremba-Niedzwiedzka K."/>
            <person name="Martijn J."/>
            <person name="Lind A.E."/>
            <person name="van Eijk R."/>
            <person name="Schleper C."/>
            <person name="Guy L."/>
            <person name="Ettema T.J."/>
        </authorList>
    </citation>
    <scope>NUCLEOTIDE SEQUENCE</scope>
</reference>
<dbReference type="GO" id="GO:0016491">
    <property type="term" value="F:oxidoreductase activity"/>
    <property type="evidence" value="ECO:0007669"/>
    <property type="project" value="UniProtKB-KW"/>
</dbReference>
<dbReference type="Gene3D" id="3.40.50.700">
    <property type="entry name" value="NADH:ubiquinone oxidoreductase-like, 20kDa subunit"/>
    <property type="match status" value="1"/>
</dbReference>
<dbReference type="EMBL" id="LAZR01003245">
    <property type="protein sequence ID" value="KKN20407.1"/>
    <property type="molecule type" value="Genomic_DNA"/>
</dbReference>
<dbReference type="InterPro" id="IPR037024">
    <property type="entry name" value="NiFe_Hase_small_N_sf"/>
</dbReference>
<evidence type="ECO:0000313" key="3">
    <source>
        <dbReference type="EMBL" id="KKN20407.1"/>
    </source>
</evidence>
<dbReference type="PANTHER" id="PTHR42845">
    <property type="entry name" value="COENZYME F420-REDUCING HYDROGENASE, GAMMA SUBUNIT"/>
    <property type="match status" value="1"/>
</dbReference>
<feature type="domain" description="NADH:ubiquinone oxidoreductase-like 20kDa subunit" evidence="2">
    <location>
        <begin position="13"/>
        <end position="169"/>
    </location>
</feature>
<keyword evidence="1" id="KW-0560">Oxidoreductase</keyword>
<gene>
    <name evidence="3" type="ORF">LCGC14_0935930</name>
</gene>
<evidence type="ECO:0000259" key="2">
    <source>
        <dbReference type="Pfam" id="PF01058"/>
    </source>
</evidence>
<protein>
    <recommendedName>
        <fullName evidence="2">NADH:ubiquinone oxidoreductase-like 20kDa subunit domain-containing protein</fullName>
    </recommendedName>
</protein>
<dbReference type="InterPro" id="IPR051349">
    <property type="entry name" value="Hydrogenase_assoc-protein"/>
</dbReference>